<evidence type="ECO:0000256" key="3">
    <source>
        <dbReference type="ARBA" id="ARBA00023087"/>
    </source>
</evidence>
<keyword evidence="5" id="KW-0472">Membrane</keyword>
<proteinExistence type="predicted"/>
<feature type="domain" description="Chaplin" evidence="7">
    <location>
        <begin position="230"/>
        <end position="270"/>
    </location>
</feature>
<evidence type="ECO:0000313" key="9">
    <source>
        <dbReference type="Proteomes" id="UP000240542"/>
    </source>
</evidence>
<keyword evidence="3" id="KW-0034">Amyloid</keyword>
<dbReference type="GO" id="GO:0007155">
    <property type="term" value="P:cell adhesion"/>
    <property type="evidence" value="ECO:0007669"/>
    <property type="project" value="UniProtKB-KW"/>
</dbReference>
<keyword evidence="2" id="KW-0130">Cell adhesion</keyword>
<gene>
    <name evidence="8" type="ORF">CLV63_103178</name>
</gene>
<dbReference type="Proteomes" id="UP000240542">
    <property type="component" value="Unassembled WGS sequence"/>
</dbReference>
<reference evidence="8 9" key="1">
    <citation type="submission" date="2018-03" db="EMBL/GenBank/DDBJ databases">
        <title>Genomic Encyclopedia of Archaeal and Bacterial Type Strains, Phase II (KMG-II): from individual species to whole genera.</title>
        <authorList>
            <person name="Goeker M."/>
        </authorList>
    </citation>
    <scope>NUCLEOTIDE SEQUENCE [LARGE SCALE GENOMIC DNA]</scope>
    <source>
        <strain evidence="8 9">DSM 45312</strain>
    </source>
</reference>
<feature type="region of interest" description="Disordered" evidence="4">
    <location>
        <begin position="81"/>
        <end position="105"/>
    </location>
</feature>
<accession>A0A2P8DQG4</accession>
<feature type="domain" description="Chaplin" evidence="7">
    <location>
        <begin position="157"/>
        <end position="197"/>
    </location>
</feature>
<dbReference type="EMBL" id="PYGA01000003">
    <property type="protein sequence ID" value="PSK99453.1"/>
    <property type="molecule type" value="Genomic_DNA"/>
</dbReference>
<feature type="region of interest" description="Disordered" evidence="4">
    <location>
        <begin position="202"/>
        <end position="237"/>
    </location>
</feature>
<feature type="region of interest" description="Disordered" evidence="4">
    <location>
        <begin position="268"/>
        <end position="333"/>
    </location>
</feature>
<evidence type="ECO:0000256" key="1">
    <source>
        <dbReference type="ARBA" id="ARBA00022512"/>
    </source>
</evidence>
<feature type="domain" description="Chaplin" evidence="7">
    <location>
        <begin position="100"/>
        <end position="140"/>
    </location>
</feature>
<dbReference type="PROSITE" id="PS51884">
    <property type="entry name" value="CHAPLIN"/>
    <property type="match status" value="4"/>
</dbReference>
<dbReference type="RefSeq" id="WP_106581860.1">
    <property type="nucleotide sequence ID" value="NZ_PYGA01000003.1"/>
</dbReference>
<keyword evidence="5" id="KW-0812">Transmembrane</keyword>
<feature type="domain" description="Chaplin" evidence="7">
    <location>
        <begin position="33"/>
        <end position="73"/>
    </location>
</feature>
<keyword evidence="9" id="KW-1185">Reference proteome</keyword>
<keyword evidence="1" id="KW-0964">Secreted</keyword>
<comment type="caution">
    <text evidence="8">The sequence shown here is derived from an EMBL/GenBank/DDBJ whole genome shotgun (WGS) entry which is preliminary data.</text>
</comment>
<evidence type="ECO:0000259" key="7">
    <source>
        <dbReference type="PROSITE" id="PS51884"/>
    </source>
</evidence>
<evidence type="ECO:0000256" key="6">
    <source>
        <dbReference type="SAM" id="SignalP"/>
    </source>
</evidence>
<name>A0A2P8DQG4_9ACTN</name>
<dbReference type="OrthoDB" id="3544424at2"/>
<keyword evidence="5" id="KW-1133">Transmembrane helix</keyword>
<feature type="signal peptide" evidence="6">
    <location>
        <begin position="1"/>
        <end position="26"/>
    </location>
</feature>
<organism evidence="8 9">
    <name type="scientific">Murinocardiopsis flavida</name>
    <dbReference type="NCBI Taxonomy" id="645275"/>
    <lineage>
        <taxon>Bacteria</taxon>
        <taxon>Bacillati</taxon>
        <taxon>Actinomycetota</taxon>
        <taxon>Actinomycetes</taxon>
        <taxon>Streptosporangiales</taxon>
        <taxon>Nocardiopsidaceae</taxon>
        <taxon>Murinocardiopsis</taxon>
    </lineage>
</organism>
<evidence type="ECO:0000256" key="5">
    <source>
        <dbReference type="SAM" id="Phobius"/>
    </source>
</evidence>
<evidence type="ECO:0000313" key="8">
    <source>
        <dbReference type="EMBL" id="PSK99453.1"/>
    </source>
</evidence>
<feature type="chain" id="PRO_5015142289" evidence="6">
    <location>
        <begin position="27"/>
        <end position="367"/>
    </location>
</feature>
<dbReference type="Pfam" id="PF03777">
    <property type="entry name" value="ChpA-C"/>
    <property type="match status" value="4"/>
</dbReference>
<sequence length="367" mass="36164">MRKTLYTSASAILLAAGLLGGPAAHADQTTDGSGGVASGNQVNVPVDVKADLCGNSIAVLGISNAQCTKVAEVLWASSDKGKQAQQDAEKEDGGQETDGSGSVAGGNQINIPVDAAVDLCGNSVAVAGVSNAQCTKIVKKIARSEKNKGGGQETDGSGSVAGGNQINVPIDAAVDACGNSIAVLGVSNAQCTKVIKVIEKAPENKQSERGRESNESDAGNKGGGQDTSGSGSVGGGNQVNVPADAAADICGNSVAVLGLSNAQCMKKISSGEKPHPKPTTDPGGKGPQDERKPDATAKPSASPSQDERTASPDPSAAPEADAKKPAGGLPVTGAALGGLVTAAIAAVGGGAAAMYFARKRKSRATEE</sequence>
<evidence type="ECO:0000256" key="2">
    <source>
        <dbReference type="ARBA" id="ARBA00022889"/>
    </source>
</evidence>
<keyword evidence="6" id="KW-0732">Signal</keyword>
<keyword evidence="1" id="KW-0134">Cell wall</keyword>
<protein>
    <submittedName>
        <fullName evidence="8">Small secreted domain DUF320</fullName>
    </submittedName>
</protein>
<evidence type="ECO:0000256" key="4">
    <source>
        <dbReference type="SAM" id="MobiDB-lite"/>
    </source>
</evidence>
<feature type="transmembrane region" description="Helical" evidence="5">
    <location>
        <begin position="334"/>
        <end position="357"/>
    </location>
</feature>
<feature type="compositionally biased region" description="Gly residues" evidence="4">
    <location>
        <begin position="220"/>
        <end position="237"/>
    </location>
</feature>
<feature type="compositionally biased region" description="Basic and acidic residues" evidence="4">
    <location>
        <begin position="202"/>
        <end position="214"/>
    </location>
</feature>
<dbReference type="InterPro" id="IPR005528">
    <property type="entry name" value="ChpA-H"/>
</dbReference>
<dbReference type="AlphaFoldDB" id="A0A2P8DQG4"/>
<feature type="compositionally biased region" description="Basic and acidic residues" evidence="4">
    <location>
        <begin position="81"/>
        <end position="93"/>
    </location>
</feature>